<accession>A0AAE0C7W9</accession>
<dbReference type="PANTHER" id="PTHR20961">
    <property type="entry name" value="GLYCOSYLTRANSFERASE"/>
    <property type="match status" value="1"/>
</dbReference>
<comment type="caution">
    <text evidence="5">The sequence shown here is derived from an EMBL/GenBank/DDBJ whole genome shotgun (WGS) entry which is preliminary data.</text>
</comment>
<protein>
    <recommendedName>
        <fullName evidence="4">Glycosyltransferase 61 catalytic domain-containing protein</fullName>
    </recommendedName>
</protein>
<keyword evidence="6" id="KW-1185">Reference proteome</keyword>
<evidence type="ECO:0000313" key="5">
    <source>
        <dbReference type="EMBL" id="KAK3250106.1"/>
    </source>
</evidence>
<evidence type="ECO:0000259" key="4">
    <source>
        <dbReference type="Pfam" id="PF04577"/>
    </source>
</evidence>
<evidence type="ECO:0000313" key="6">
    <source>
        <dbReference type="Proteomes" id="UP001190700"/>
    </source>
</evidence>
<dbReference type="EMBL" id="LGRX02026916">
    <property type="protein sequence ID" value="KAK3250106.1"/>
    <property type="molecule type" value="Genomic_DNA"/>
</dbReference>
<feature type="domain" description="Glycosyltransferase 61 catalytic" evidence="4">
    <location>
        <begin position="43"/>
        <end position="247"/>
    </location>
</feature>
<keyword evidence="3" id="KW-0325">Glycoprotein</keyword>
<keyword evidence="1" id="KW-0328">Glycosyltransferase</keyword>
<dbReference type="GO" id="GO:0005794">
    <property type="term" value="C:Golgi apparatus"/>
    <property type="evidence" value="ECO:0007669"/>
    <property type="project" value="UniProtKB-ARBA"/>
</dbReference>
<gene>
    <name evidence="5" type="ORF">CYMTET_40502</name>
</gene>
<dbReference type="GO" id="GO:0016763">
    <property type="term" value="F:pentosyltransferase activity"/>
    <property type="evidence" value="ECO:0007669"/>
    <property type="project" value="UniProtKB-ARBA"/>
</dbReference>
<proteinExistence type="predicted"/>
<reference evidence="5 6" key="1">
    <citation type="journal article" date="2015" name="Genome Biol. Evol.">
        <title>Comparative Genomics of a Bacterivorous Green Alga Reveals Evolutionary Causalities and Consequences of Phago-Mixotrophic Mode of Nutrition.</title>
        <authorList>
            <person name="Burns J.A."/>
            <person name="Paasch A."/>
            <person name="Narechania A."/>
            <person name="Kim E."/>
        </authorList>
    </citation>
    <scope>NUCLEOTIDE SEQUENCE [LARGE SCALE GENOMIC DNA]</scope>
    <source>
        <strain evidence="5 6">PLY_AMNH</strain>
    </source>
</reference>
<dbReference type="InterPro" id="IPR007657">
    <property type="entry name" value="Glycosyltransferase_61"/>
</dbReference>
<name>A0AAE0C7W9_9CHLO</name>
<dbReference type="InterPro" id="IPR049625">
    <property type="entry name" value="Glyco_transf_61_cat"/>
</dbReference>
<keyword evidence="2" id="KW-0808">Transferase</keyword>
<dbReference type="AlphaFoldDB" id="A0AAE0C7W9"/>
<organism evidence="5 6">
    <name type="scientific">Cymbomonas tetramitiformis</name>
    <dbReference type="NCBI Taxonomy" id="36881"/>
    <lineage>
        <taxon>Eukaryota</taxon>
        <taxon>Viridiplantae</taxon>
        <taxon>Chlorophyta</taxon>
        <taxon>Pyramimonadophyceae</taxon>
        <taxon>Pyramimonadales</taxon>
        <taxon>Pyramimonadaceae</taxon>
        <taxon>Cymbomonas</taxon>
    </lineage>
</organism>
<sequence length="301" mass="31848">MLQAISGALAPDRNTILSNSSCDATLPNVITFTAASGVLHPVYGHFLIDGCFVFWLVATEWQKSSWSPPVVLLPESSSPFTQHFGALFGNDLVVEVREVDVAAVRRAAIVKLHSVGAGFTNISGLRGDLQAFRAFGWQRLLGAAPGTPSTLTFIVRGRSQPGTSGSKGSCEGLGHGAERRFIENEAEVHAYLRLQADATSLAFKRVVLEDCTLAEQCAVFASSGLLVAQHGSGLANVVWMQPGTSVIEIGAPAVVNCFKSLADSCGVSWYPSSMPGPWKGGLVVSLEELADTFHQASNACN</sequence>
<evidence type="ECO:0000256" key="3">
    <source>
        <dbReference type="ARBA" id="ARBA00023180"/>
    </source>
</evidence>
<evidence type="ECO:0000256" key="2">
    <source>
        <dbReference type="ARBA" id="ARBA00022679"/>
    </source>
</evidence>
<dbReference type="Pfam" id="PF04577">
    <property type="entry name" value="Glyco_transf_61"/>
    <property type="match status" value="1"/>
</dbReference>
<dbReference type="Proteomes" id="UP001190700">
    <property type="component" value="Unassembled WGS sequence"/>
</dbReference>
<evidence type="ECO:0000256" key="1">
    <source>
        <dbReference type="ARBA" id="ARBA00022676"/>
    </source>
</evidence>